<organism evidence="1 2">
    <name type="scientific">Linum trigynum</name>
    <dbReference type="NCBI Taxonomy" id="586398"/>
    <lineage>
        <taxon>Eukaryota</taxon>
        <taxon>Viridiplantae</taxon>
        <taxon>Streptophyta</taxon>
        <taxon>Embryophyta</taxon>
        <taxon>Tracheophyta</taxon>
        <taxon>Spermatophyta</taxon>
        <taxon>Magnoliopsida</taxon>
        <taxon>eudicotyledons</taxon>
        <taxon>Gunneridae</taxon>
        <taxon>Pentapetalae</taxon>
        <taxon>rosids</taxon>
        <taxon>fabids</taxon>
        <taxon>Malpighiales</taxon>
        <taxon>Linaceae</taxon>
        <taxon>Linum</taxon>
    </lineage>
</organism>
<gene>
    <name evidence="1" type="ORF">LTRI10_LOCUS36892</name>
</gene>
<dbReference type="AlphaFoldDB" id="A0AAV2FER9"/>
<evidence type="ECO:0000313" key="2">
    <source>
        <dbReference type="Proteomes" id="UP001497516"/>
    </source>
</evidence>
<reference evidence="1 2" key="1">
    <citation type="submission" date="2024-04" db="EMBL/GenBank/DDBJ databases">
        <authorList>
            <person name="Fracassetti M."/>
        </authorList>
    </citation>
    <scope>NUCLEOTIDE SEQUENCE [LARGE SCALE GENOMIC DNA]</scope>
</reference>
<dbReference type="Proteomes" id="UP001497516">
    <property type="component" value="Chromosome 6"/>
</dbReference>
<proteinExistence type="predicted"/>
<keyword evidence="2" id="KW-1185">Reference proteome</keyword>
<accession>A0AAV2FER9</accession>
<sequence length="70" mass="8044">MFLSPESESDPKSQLQSIASADEISASWLFYLRTHPANRPFLQRRRNLHRLALLFENPSCESTLLQIGDL</sequence>
<protein>
    <submittedName>
        <fullName evidence="1">Uncharacterized protein</fullName>
    </submittedName>
</protein>
<evidence type="ECO:0000313" key="1">
    <source>
        <dbReference type="EMBL" id="CAL1396532.1"/>
    </source>
</evidence>
<name>A0AAV2FER9_9ROSI</name>
<dbReference type="EMBL" id="OZ034819">
    <property type="protein sequence ID" value="CAL1396532.1"/>
    <property type="molecule type" value="Genomic_DNA"/>
</dbReference>